<protein>
    <submittedName>
        <fullName evidence="1">Uncharacterized protein</fullName>
    </submittedName>
</protein>
<name>A0A644V742_9ZZZZ</name>
<dbReference type="EMBL" id="VSSQ01000224">
    <property type="protein sequence ID" value="MPL86613.1"/>
    <property type="molecule type" value="Genomic_DNA"/>
</dbReference>
<accession>A0A644V742</accession>
<reference evidence="1" key="1">
    <citation type="submission" date="2019-08" db="EMBL/GenBank/DDBJ databases">
        <authorList>
            <person name="Kucharzyk K."/>
            <person name="Murdoch R.W."/>
            <person name="Higgins S."/>
            <person name="Loffler F."/>
        </authorList>
    </citation>
    <scope>NUCLEOTIDE SEQUENCE</scope>
</reference>
<comment type="caution">
    <text evidence="1">The sequence shown here is derived from an EMBL/GenBank/DDBJ whole genome shotgun (WGS) entry which is preliminary data.</text>
</comment>
<dbReference type="AlphaFoldDB" id="A0A644V742"/>
<gene>
    <name evidence="1" type="ORF">SDC9_32596</name>
</gene>
<evidence type="ECO:0000313" key="1">
    <source>
        <dbReference type="EMBL" id="MPL86613.1"/>
    </source>
</evidence>
<proteinExistence type="predicted"/>
<sequence length="86" mass="10222">MFMQDAAEMDDFGGRQIKEFFLLQATQYFNRKELLSFLCGFSYPILTAVKVERTHKVYLIKMNDDSTRMKESKKWTESIINKSLLR</sequence>
<organism evidence="1">
    <name type="scientific">bioreactor metagenome</name>
    <dbReference type="NCBI Taxonomy" id="1076179"/>
    <lineage>
        <taxon>unclassified sequences</taxon>
        <taxon>metagenomes</taxon>
        <taxon>ecological metagenomes</taxon>
    </lineage>
</organism>